<evidence type="ECO:0000313" key="2">
    <source>
        <dbReference type="EMBL" id="GGN98746.1"/>
    </source>
</evidence>
<dbReference type="EMBL" id="BMOU01000005">
    <property type="protein sequence ID" value="GGN98746.1"/>
    <property type="molecule type" value="Genomic_DNA"/>
</dbReference>
<dbReference type="RefSeq" id="WP_396275537.1">
    <property type="nucleotide sequence ID" value="NZ_BMOU01000005.1"/>
</dbReference>
<reference evidence="2" key="2">
    <citation type="submission" date="2020-09" db="EMBL/GenBank/DDBJ databases">
        <authorList>
            <person name="Sun Q."/>
            <person name="Ohkuma M."/>
        </authorList>
    </citation>
    <scope>NUCLEOTIDE SEQUENCE</scope>
    <source>
        <strain evidence="2">JCM 17820</strain>
    </source>
</reference>
<protein>
    <submittedName>
        <fullName evidence="2">Uncharacterized protein</fullName>
    </submittedName>
</protein>
<dbReference type="AlphaFoldDB" id="A0A830GPX5"/>
<dbReference type="Proteomes" id="UP000605784">
    <property type="component" value="Unassembled WGS sequence"/>
</dbReference>
<reference evidence="2" key="1">
    <citation type="journal article" date="2014" name="Int. J. Syst. Evol. Microbiol.">
        <title>Complete genome sequence of Corynebacterium casei LMG S-19264T (=DSM 44701T), isolated from a smear-ripened cheese.</title>
        <authorList>
            <consortium name="US DOE Joint Genome Institute (JGI-PGF)"/>
            <person name="Walter F."/>
            <person name="Albersmeier A."/>
            <person name="Kalinowski J."/>
            <person name="Ruckert C."/>
        </authorList>
    </citation>
    <scope>NUCLEOTIDE SEQUENCE</scope>
    <source>
        <strain evidence="2">JCM 17820</strain>
    </source>
</reference>
<gene>
    <name evidence="2" type="ORF">GCM10009030_29520</name>
</gene>
<comment type="caution">
    <text evidence="2">The sequence shown here is derived from an EMBL/GenBank/DDBJ whole genome shotgun (WGS) entry which is preliminary data.</text>
</comment>
<name>A0A830GPX5_9EURY</name>
<feature type="region of interest" description="Disordered" evidence="1">
    <location>
        <begin position="1"/>
        <end position="43"/>
    </location>
</feature>
<keyword evidence="3" id="KW-1185">Reference proteome</keyword>
<evidence type="ECO:0000313" key="3">
    <source>
        <dbReference type="Proteomes" id="UP000605784"/>
    </source>
</evidence>
<sequence length="43" mass="4694">MAEAAEELEADEESDEDVVDEEEPDAAAPERMEADDNAIETPD</sequence>
<proteinExistence type="predicted"/>
<evidence type="ECO:0000256" key="1">
    <source>
        <dbReference type="SAM" id="MobiDB-lite"/>
    </source>
</evidence>
<organism evidence="2 3">
    <name type="scientific">Haloarcula pellucida</name>
    <dbReference type="NCBI Taxonomy" id="1427151"/>
    <lineage>
        <taxon>Archaea</taxon>
        <taxon>Methanobacteriati</taxon>
        <taxon>Methanobacteriota</taxon>
        <taxon>Stenosarchaea group</taxon>
        <taxon>Halobacteria</taxon>
        <taxon>Halobacteriales</taxon>
        <taxon>Haloarculaceae</taxon>
        <taxon>Haloarcula</taxon>
    </lineage>
</organism>
<feature type="compositionally biased region" description="Acidic residues" evidence="1">
    <location>
        <begin position="1"/>
        <end position="25"/>
    </location>
</feature>
<accession>A0A830GPX5</accession>